<dbReference type="GO" id="GO:0004497">
    <property type="term" value="F:monooxygenase activity"/>
    <property type="evidence" value="ECO:0007669"/>
    <property type="project" value="UniProtKB-KW"/>
</dbReference>
<gene>
    <name evidence="2" type="ORF">GCM10007276_03480</name>
</gene>
<protein>
    <submittedName>
        <fullName evidence="2">Monooxygenase</fullName>
    </submittedName>
</protein>
<dbReference type="GO" id="GO:0010468">
    <property type="term" value="P:regulation of gene expression"/>
    <property type="evidence" value="ECO:0007669"/>
    <property type="project" value="InterPro"/>
</dbReference>
<feature type="transmembrane region" description="Helical" evidence="1">
    <location>
        <begin position="21"/>
        <end position="40"/>
    </location>
</feature>
<keyword evidence="3" id="KW-1185">Reference proteome</keyword>
<keyword evidence="1" id="KW-0472">Membrane</keyword>
<organism evidence="2 3">
    <name type="scientific">Agaricicola taiwanensis</name>
    <dbReference type="NCBI Taxonomy" id="591372"/>
    <lineage>
        <taxon>Bacteria</taxon>
        <taxon>Pseudomonadati</taxon>
        <taxon>Pseudomonadota</taxon>
        <taxon>Alphaproteobacteria</taxon>
        <taxon>Rhodobacterales</taxon>
        <taxon>Paracoccaceae</taxon>
        <taxon>Agaricicola</taxon>
    </lineage>
</organism>
<evidence type="ECO:0000256" key="1">
    <source>
        <dbReference type="SAM" id="Phobius"/>
    </source>
</evidence>
<reference evidence="2" key="1">
    <citation type="journal article" date="2014" name="Int. J. Syst. Evol. Microbiol.">
        <title>Complete genome sequence of Corynebacterium casei LMG S-19264T (=DSM 44701T), isolated from a smear-ripened cheese.</title>
        <authorList>
            <consortium name="US DOE Joint Genome Institute (JGI-PGF)"/>
            <person name="Walter F."/>
            <person name="Albersmeier A."/>
            <person name="Kalinowski J."/>
            <person name="Ruckert C."/>
        </authorList>
    </citation>
    <scope>NUCLEOTIDE SEQUENCE</scope>
    <source>
        <strain evidence="2">CCM 7684</strain>
    </source>
</reference>
<keyword evidence="1" id="KW-0812">Transmembrane</keyword>
<feature type="transmembrane region" description="Helical" evidence="1">
    <location>
        <begin position="344"/>
        <end position="361"/>
    </location>
</feature>
<feature type="transmembrane region" description="Helical" evidence="1">
    <location>
        <begin position="100"/>
        <end position="123"/>
    </location>
</feature>
<name>A0A8J2VL90_9RHOB</name>
<feature type="transmembrane region" description="Helical" evidence="1">
    <location>
        <begin position="165"/>
        <end position="182"/>
    </location>
</feature>
<reference evidence="2" key="2">
    <citation type="submission" date="2020-09" db="EMBL/GenBank/DDBJ databases">
        <authorList>
            <person name="Sun Q."/>
            <person name="Sedlacek I."/>
        </authorList>
    </citation>
    <scope>NUCLEOTIDE SEQUENCE</scope>
    <source>
        <strain evidence="2">CCM 7684</strain>
    </source>
</reference>
<evidence type="ECO:0000313" key="3">
    <source>
        <dbReference type="Proteomes" id="UP000602745"/>
    </source>
</evidence>
<keyword evidence="2" id="KW-0503">Monooxygenase</keyword>
<dbReference type="Proteomes" id="UP000602745">
    <property type="component" value="Unassembled WGS sequence"/>
</dbReference>
<dbReference type="PIRSF" id="PIRSF038991">
    <property type="entry name" value="Protein_AbrB"/>
    <property type="match status" value="1"/>
</dbReference>
<sequence>MIRDLITEWREGFAALSPARFPYRRFGLALAIGLCGALVFNHYQLPLAWMLGAMLFCMLATLLRIPVTAPSTIRPPVIAIVGVLLGSGFSPQILAGIGSWIPTLLGLFAFMLVSGVVCVTYLCKVGGFDLKTAYFAGMPGGLAEMIVLGDDKGADTRLIAMVHSARVFTIVMTLPFVVQWLSGVDLGSRGRSAGLSLFEVHWSTPAWLFGVAVAGAILGHLLRLPSKYLMGPMLLSLIVHVSGISDFHLPREIVSGAQLVLGTVVGCRFAGTTPGQILKVLRLALGATVMLLLITLGFAEIVSFLSSYEQVPLMLAYSPGGLAEMSLIAVAMQIEVAFVATHHIVRILAVMIFARVFFPWIDRQTSA</sequence>
<dbReference type="EMBL" id="BMCP01000001">
    <property type="protein sequence ID" value="GGE29572.1"/>
    <property type="molecule type" value="Genomic_DNA"/>
</dbReference>
<feature type="transmembrane region" description="Helical" evidence="1">
    <location>
        <begin position="77"/>
        <end position="94"/>
    </location>
</feature>
<dbReference type="NCBIfam" id="TIGR03082">
    <property type="entry name" value="Gneg_AbrB_dup"/>
    <property type="match status" value="2"/>
</dbReference>
<feature type="transmembrane region" description="Helical" evidence="1">
    <location>
        <begin position="202"/>
        <end position="222"/>
    </location>
</feature>
<dbReference type="Pfam" id="PF05145">
    <property type="entry name" value="AbrB"/>
    <property type="match status" value="1"/>
</dbReference>
<dbReference type="GO" id="GO:0016020">
    <property type="term" value="C:membrane"/>
    <property type="evidence" value="ECO:0007669"/>
    <property type="project" value="InterPro"/>
</dbReference>
<keyword evidence="2" id="KW-0560">Oxidoreductase</keyword>
<comment type="caution">
    <text evidence="2">The sequence shown here is derived from an EMBL/GenBank/DDBJ whole genome shotgun (WGS) entry which is preliminary data.</text>
</comment>
<dbReference type="InterPro" id="IPR017516">
    <property type="entry name" value="AbrB_dup"/>
</dbReference>
<feature type="transmembrane region" description="Helical" evidence="1">
    <location>
        <begin position="46"/>
        <end position="65"/>
    </location>
</feature>
<proteinExistence type="predicted"/>
<accession>A0A8J2VL90</accession>
<dbReference type="InterPro" id="IPR007820">
    <property type="entry name" value="AbrB_fam"/>
</dbReference>
<dbReference type="AlphaFoldDB" id="A0A8J2VL90"/>
<dbReference type="RefSeq" id="WP_188407981.1">
    <property type="nucleotide sequence ID" value="NZ_BMCP01000001.1"/>
</dbReference>
<feature type="transmembrane region" description="Helical" evidence="1">
    <location>
        <begin position="283"/>
        <end position="305"/>
    </location>
</feature>
<keyword evidence="1" id="KW-1133">Transmembrane helix</keyword>
<evidence type="ECO:0000313" key="2">
    <source>
        <dbReference type="EMBL" id="GGE29572.1"/>
    </source>
</evidence>
<dbReference type="PANTHER" id="PTHR38457">
    <property type="entry name" value="REGULATOR ABRB-RELATED"/>
    <property type="match status" value="1"/>
</dbReference>
<dbReference type="PANTHER" id="PTHR38457:SF1">
    <property type="entry name" value="REGULATOR ABRB-RELATED"/>
    <property type="match status" value="1"/>
</dbReference>